<organism evidence="6 7">
    <name type="scientific">Roseibium algae</name>
    <dbReference type="NCBI Taxonomy" id="3123038"/>
    <lineage>
        <taxon>Bacteria</taxon>
        <taxon>Pseudomonadati</taxon>
        <taxon>Pseudomonadota</taxon>
        <taxon>Alphaproteobacteria</taxon>
        <taxon>Hyphomicrobiales</taxon>
        <taxon>Stappiaceae</taxon>
        <taxon>Roseibium</taxon>
    </lineage>
</organism>
<evidence type="ECO:0000313" key="7">
    <source>
        <dbReference type="Proteomes" id="UP001385499"/>
    </source>
</evidence>
<name>A0ABU8TJ11_9HYPH</name>
<dbReference type="InterPro" id="IPR009057">
    <property type="entry name" value="Homeodomain-like_sf"/>
</dbReference>
<dbReference type="Proteomes" id="UP001385499">
    <property type="component" value="Unassembled WGS sequence"/>
</dbReference>
<feature type="domain" description="HTH tetR-type" evidence="5">
    <location>
        <begin position="3"/>
        <end position="63"/>
    </location>
</feature>
<dbReference type="SUPFAM" id="SSF46689">
    <property type="entry name" value="Homeodomain-like"/>
    <property type="match status" value="1"/>
</dbReference>
<accession>A0ABU8TJ11</accession>
<dbReference type="PANTHER" id="PTHR47506:SF3">
    <property type="entry name" value="HTH-TYPE TRANSCRIPTIONAL REGULATOR LMRA"/>
    <property type="match status" value="1"/>
</dbReference>
<evidence type="ECO:0000256" key="1">
    <source>
        <dbReference type="ARBA" id="ARBA00023015"/>
    </source>
</evidence>
<gene>
    <name evidence="6" type="ORF">V6575_08585</name>
</gene>
<dbReference type="PRINTS" id="PR00455">
    <property type="entry name" value="HTHTETR"/>
</dbReference>
<dbReference type="PANTHER" id="PTHR47506">
    <property type="entry name" value="TRANSCRIPTIONAL REGULATORY PROTEIN"/>
    <property type="match status" value="1"/>
</dbReference>
<dbReference type="SUPFAM" id="SSF48498">
    <property type="entry name" value="Tetracyclin repressor-like, C-terminal domain"/>
    <property type="match status" value="1"/>
</dbReference>
<evidence type="ECO:0000256" key="2">
    <source>
        <dbReference type="ARBA" id="ARBA00023125"/>
    </source>
</evidence>
<reference evidence="6 7" key="1">
    <citation type="submission" date="2024-02" db="EMBL/GenBank/DDBJ databases">
        <title>Roseibium algae sp. nov., isolated from marine alga (Grateloupia sp.), showing potential in myo-inositol conversion.</title>
        <authorList>
            <person name="Wang Y."/>
        </authorList>
    </citation>
    <scope>NUCLEOTIDE SEQUENCE [LARGE SCALE GENOMIC DNA]</scope>
    <source>
        <strain evidence="6 7">H3510</strain>
    </source>
</reference>
<feature type="DNA-binding region" description="H-T-H motif" evidence="4">
    <location>
        <begin position="26"/>
        <end position="45"/>
    </location>
</feature>
<evidence type="ECO:0000256" key="3">
    <source>
        <dbReference type="ARBA" id="ARBA00023163"/>
    </source>
</evidence>
<keyword evidence="3" id="KW-0804">Transcription</keyword>
<dbReference type="InterPro" id="IPR001647">
    <property type="entry name" value="HTH_TetR"/>
</dbReference>
<dbReference type="Gene3D" id="1.10.357.10">
    <property type="entry name" value="Tetracycline Repressor, domain 2"/>
    <property type="match status" value="1"/>
</dbReference>
<protein>
    <submittedName>
        <fullName evidence="6">TetR family transcriptional regulator</fullName>
    </submittedName>
</protein>
<evidence type="ECO:0000256" key="4">
    <source>
        <dbReference type="PROSITE-ProRule" id="PRU00335"/>
    </source>
</evidence>
<keyword evidence="1" id="KW-0805">Transcription regulation</keyword>
<sequence>MRPSKRDELVREALKVFYQGGFHATGMDALVVATGISKTTMFKHFSSKEELILAVLRLRDENFRNWIIRRTSELGRTPREQLLALFDVLAEWFAEPDFRGCMFIKASAEYQEPDHPVHVQSAEHKRLLFNYVRSLAIAAGALKPDSIARQLLLLKEGAIVAKHMGYEDDPASDAKSAARILLSQAFGPQAAAA</sequence>
<evidence type="ECO:0000313" key="6">
    <source>
        <dbReference type="EMBL" id="MEJ8474145.1"/>
    </source>
</evidence>
<dbReference type="PROSITE" id="PS50977">
    <property type="entry name" value="HTH_TETR_2"/>
    <property type="match status" value="1"/>
</dbReference>
<dbReference type="RefSeq" id="WP_340273853.1">
    <property type="nucleotide sequence ID" value="NZ_JBAKIA010000004.1"/>
</dbReference>
<dbReference type="EMBL" id="JBAKIA010000004">
    <property type="protein sequence ID" value="MEJ8474145.1"/>
    <property type="molecule type" value="Genomic_DNA"/>
</dbReference>
<comment type="caution">
    <text evidence="6">The sequence shown here is derived from an EMBL/GenBank/DDBJ whole genome shotgun (WGS) entry which is preliminary data.</text>
</comment>
<keyword evidence="7" id="KW-1185">Reference proteome</keyword>
<keyword evidence="2 4" id="KW-0238">DNA-binding</keyword>
<proteinExistence type="predicted"/>
<evidence type="ECO:0000259" key="5">
    <source>
        <dbReference type="PROSITE" id="PS50977"/>
    </source>
</evidence>
<dbReference type="Pfam" id="PF00440">
    <property type="entry name" value="TetR_N"/>
    <property type="match status" value="1"/>
</dbReference>
<dbReference type="InterPro" id="IPR036271">
    <property type="entry name" value="Tet_transcr_reg_TetR-rel_C_sf"/>
</dbReference>